<evidence type="ECO:0000256" key="5">
    <source>
        <dbReference type="ARBA" id="ARBA00022989"/>
    </source>
</evidence>
<feature type="transmembrane region" description="Helical" evidence="7">
    <location>
        <begin position="24"/>
        <end position="45"/>
    </location>
</feature>
<dbReference type="Proteomes" id="UP001144256">
    <property type="component" value="Unassembled WGS sequence"/>
</dbReference>
<evidence type="ECO:0000259" key="8">
    <source>
        <dbReference type="PROSITE" id="PS50893"/>
    </source>
</evidence>
<comment type="caution">
    <text evidence="10">The sequence shown here is derived from an EMBL/GenBank/DDBJ whole genome shotgun (WGS) entry which is preliminary data.</text>
</comment>
<evidence type="ECO:0000256" key="3">
    <source>
        <dbReference type="ARBA" id="ARBA00022741"/>
    </source>
</evidence>
<evidence type="ECO:0000256" key="2">
    <source>
        <dbReference type="ARBA" id="ARBA00022692"/>
    </source>
</evidence>
<name>A0A9W5YA00_9FIRM</name>
<dbReference type="PROSITE" id="PS50893">
    <property type="entry name" value="ABC_TRANSPORTER_2"/>
    <property type="match status" value="1"/>
</dbReference>
<feature type="domain" description="ABC transmembrane type-1" evidence="9">
    <location>
        <begin position="24"/>
        <end position="311"/>
    </location>
</feature>
<feature type="domain" description="ABC transporter" evidence="8">
    <location>
        <begin position="344"/>
        <end position="545"/>
    </location>
</feature>
<sequence length="545" mass="61644">MDIREVMYMKATKKMIRIIKQRPILWIIGILGYPVTTLVARLIYAYGYEKYVEKLEDTSITLMNIVLLLVLIFVSLIIANLLEYITAFLIKLFRLSARANIQQEIYSKMQNGPITETSKYDNGEALTRYNTDSELAAAMVTDDVVLSIYPIIVGLGYITSIMLVNIYIGIMVLIIGILIIFFNKYFIKYHKKLNRMHLDAEAKFMNLYQNTVRGKMSIRLINAEKKISSKLQDKAKDLKSVEDKMGKLESYKIITLDLFSYTCSTLMIPIACLFSARGYMTIPEVILVTQLCRDIVVHISGFGRAVSNLKSHEISLDRVLDIMDIDDENNGISLSYGEENEPLLKYENVRVLYGDKCVLDNISLEFSEGEIVMFSGQSGCGKSSLIKALLGFAEYNGKILYKGIDIRNFSIQELRKEVSYVPEKADMFEGTVLDNILYGDFDATREQIMDALSKAAIHKELDMDYEVGSEGINLSGGQKQRVAIARSLMKQASVIILDEPTAALDSESEKIILETLKELKNQGKCIIAITHRESTLAIADRVIYM</sequence>
<dbReference type="InterPro" id="IPR036640">
    <property type="entry name" value="ABC1_TM_sf"/>
</dbReference>
<dbReference type="GO" id="GO:0016887">
    <property type="term" value="F:ATP hydrolysis activity"/>
    <property type="evidence" value="ECO:0007669"/>
    <property type="project" value="InterPro"/>
</dbReference>
<dbReference type="PROSITE" id="PS50929">
    <property type="entry name" value="ABC_TM1F"/>
    <property type="match status" value="1"/>
</dbReference>
<dbReference type="InterPro" id="IPR011527">
    <property type="entry name" value="ABC1_TM_dom"/>
</dbReference>
<feature type="transmembrane region" description="Helical" evidence="7">
    <location>
        <begin position="164"/>
        <end position="187"/>
    </location>
</feature>
<protein>
    <submittedName>
        <fullName evidence="10">ABC transporter ATP-binding protein</fullName>
    </submittedName>
</protein>
<keyword evidence="11" id="KW-1185">Reference proteome</keyword>
<evidence type="ECO:0000256" key="6">
    <source>
        <dbReference type="ARBA" id="ARBA00023136"/>
    </source>
</evidence>
<evidence type="ECO:0000259" key="9">
    <source>
        <dbReference type="PROSITE" id="PS50929"/>
    </source>
</evidence>
<organism evidence="10 11">
    <name type="scientific">Vallitalea longa</name>
    <dbReference type="NCBI Taxonomy" id="2936439"/>
    <lineage>
        <taxon>Bacteria</taxon>
        <taxon>Bacillati</taxon>
        <taxon>Bacillota</taxon>
        <taxon>Clostridia</taxon>
        <taxon>Lachnospirales</taxon>
        <taxon>Vallitaleaceae</taxon>
        <taxon>Vallitalea</taxon>
    </lineage>
</organism>
<dbReference type="AlphaFoldDB" id="A0A9W5YA00"/>
<feature type="transmembrane region" description="Helical" evidence="7">
    <location>
        <begin position="135"/>
        <end position="158"/>
    </location>
</feature>
<dbReference type="InterPro" id="IPR027417">
    <property type="entry name" value="P-loop_NTPase"/>
</dbReference>
<dbReference type="GO" id="GO:0005524">
    <property type="term" value="F:ATP binding"/>
    <property type="evidence" value="ECO:0007669"/>
    <property type="project" value="UniProtKB-KW"/>
</dbReference>
<keyword evidence="3" id="KW-0547">Nucleotide-binding</keyword>
<comment type="subcellular location">
    <subcellularLocation>
        <location evidence="1">Cell membrane</location>
        <topology evidence="1">Multi-pass membrane protein</topology>
    </subcellularLocation>
</comment>
<keyword evidence="4 10" id="KW-0067">ATP-binding</keyword>
<dbReference type="GO" id="GO:0005886">
    <property type="term" value="C:plasma membrane"/>
    <property type="evidence" value="ECO:0007669"/>
    <property type="project" value="UniProtKB-SubCell"/>
</dbReference>
<dbReference type="PROSITE" id="PS00211">
    <property type="entry name" value="ABC_TRANSPORTER_1"/>
    <property type="match status" value="1"/>
</dbReference>
<dbReference type="InterPro" id="IPR003439">
    <property type="entry name" value="ABC_transporter-like_ATP-bd"/>
</dbReference>
<dbReference type="SUPFAM" id="SSF52540">
    <property type="entry name" value="P-loop containing nucleoside triphosphate hydrolases"/>
    <property type="match status" value="1"/>
</dbReference>
<dbReference type="GO" id="GO:0034040">
    <property type="term" value="F:ATPase-coupled lipid transmembrane transporter activity"/>
    <property type="evidence" value="ECO:0007669"/>
    <property type="project" value="TreeGrafter"/>
</dbReference>
<evidence type="ECO:0000256" key="1">
    <source>
        <dbReference type="ARBA" id="ARBA00004651"/>
    </source>
</evidence>
<dbReference type="Pfam" id="PF00005">
    <property type="entry name" value="ABC_tran"/>
    <property type="match status" value="1"/>
</dbReference>
<keyword evidence="5 7" id="KW-1133">Transmembrane helix</keyword>
<gene>
    <name evidence="10" type="ORF">SH1V18_25500</name>
</gene>
<dbReference type="EMBL" id="BRLB01000007">
    <property type="protein sequence ID" value="GKX30070.1"/>
    <property type="molecule type" value="Genomic_DNA"/>
</dbReference>
<dbReference type="Pfam" id="PF00664">
    <property type="entry name" value="ABC_membrane"/>
    <property type="match status" value="1"/>
</dbReference>
<feature type="transmembrane region" description="Helical" evidence="7">
    <location>
        <begin position="254"/>
        <end position="276"/>
    </location>
</feature>
<dbReference type="GO" id="GO:0140359">
    <property type="term" value="F:ABC-type transporter activity"/>
    <property type="evidence" value="ECO:0007669"/>
    <property type="project" value="InterPro"/>
</dbReference>
<evidence type="ECO:0000313" key="11">
    <source>
        <dbReference type="Proteomes" id="UP001144256"/>
    </source>
</evidence>
<feature type="transmembrane region" description="Helical" evidence="7">
    <location>
        <begin position="65"/>
        <end position="90"/>
    </location>
</feature>
<dbReference type="InterPro" id="IPR017871">
    <property type="entry name" value="ABC_transporter-like_CS"/>
</dbReference>
<reference evidence="10" key="1">
    <citation type="submission" date="2022-06" db="EMBL/GenBank/DDBJ databases">
        <title>Vallitalea longa sp. nov., an anaerobic bacterium isolated from marine sediment.</title>
        <authorList>
            <person name="Hirano S."/>
            <person name="Terahara T."/>
            <person name="Mori K."/>
            <person name="Hamada M."/>
            <person name="Matsumoto R."/>
            <person name="Kobayashi T."/>
        </authorList>
    </citation>
    <scope>NUCLEOTIDE SEQUENCE</scope>
    <source>
        <strain evidence="10">SH18-1</strain>
    </source>
</reference>
<accession>A0A9W5YA00</accession>
<dbReference type="InterPro" id="IPR003593">
    <property type="entry name" value="AAA+_ATPase"/>
</dbReference>
<dbReference type="SMART" id="SM00382">
    <property type="entry name" value="AAA"/>
    <property type="match status" value="1"/>
</dbReference>
<dbReference type="SUPFAM" id="SSF90123">
    <property type="entry name" value="ABC transporter transmembrane region"/>
    <property type="match status" value="1"/>
</dbReference>
<keyword evidence="6 7" id="KW-0472">Membrane</keyword>
<dbReference type="PANTHER" id="PTHR24221:SF654">
    <property type="entry name" value="ATP-BINDING CASSETTE SUB-FAMILY B MEMBER 6"/>
    <property type="match status" value="1"/>
</dbReference>
<keyword evidence="2 7" id="KW-0812">Transmembrane</keyword>
<evidence type="ECO:0000256" key="4">
    <source>
        <dbReference type="ARBA" id="ARBA00022840"/>
    </source>
</evidence>
<evidence type="ECO:0000313" key="10">
    <source>
        <dbReference type="EMBL" id="GKX30070.1"/>
    </source>
</evidence>
<evidence type="ECO:0000256" key="7">
    <source>
        <dbReference type="SAM" id="Phobius"/>
    </source>
</evidence>
<dbReference type="Gene3D" id="1.20.1560.10">
    <property type="entry name" value="ABC transporter type 1, transmembrane domain"/>
    <property type="match status" value="1"/>
</dbReference>
<dbReference type="InterPro" id="IPR039421">
    <property type="entry name" value="Type_1_exporter"/>
</dbReference>
<proteinExistence type="predicted"/>
<dbReference type="Gene3D" id="3.40.50.300">
    <property type="entry name" value="P-loop containing nucleotide triphosphate hydrolases"/>
    <property type="match status" value="1"/>
</dbReference>
<dbReference type="PANTHER" id="PTHR24221">
    <property type="entry name" value="ATP-BINDING CASSETTE SUB-FAMILY B"/>
    <property type="match status" value="1"/>
</dbReference>